<dbReference type="Ensembl" id="ENSSSCT00040004617.1">
    <property type="protein sequence ID" value="ENSSSCP00040001498.1"/>
    <property type="gene ID" value="ENSSSCG00040003687.1"/>
</dbReference>
<protein>
    <submittedName>
        <fullName evidence="1">Uncharacterized protein</fullName>
    </submittedName>
</protein>
<evidence type="ECO:0000313" key="1">
    <source>
        <dbReference type="Ensembl" id="ENSSSCP00040001498.1"/>
    </source>
</evidence>
<sequence>MVTQLHIINKSSNNKCWRGCGEKGTLLHCWWEWKLVQPLWRTVWRYLRKLCIELPSNSTLWHIPGQKLSFLPLHKMMNPCIMIFLMKSYSWAN</sequence>
<organism evidence="1 2">
    <name type="scientific">Sus scrofa</name>
    <name type="common">Pig</name>
    <dbReference type="NCBI Taxonomy" id="9823"/>
    <lineage>
        <taxon>Eukaryota</taxon>
        <taxon>Metazoa</taxon>
        <taxon>Chordata</taxon>
        <taxon>Craniata</taxon>
        <taxon>Vertebrata</taxon>
        <taxon>Euteleostomi</taxon>
        <taxon>Mammalia</taxon>
        <taxon>Eutheria</taxon>
        <taxon>Laurasiatheria</taxon>
        <taxon>Artiodactyla</taxon>
        <taxon>Suina</taxon>
        <taxon>Suidae</taxon>
        <taxon>Sus</taxon>
    </lineage>
</organism>
<dbReference type="Proteomes" id="UP000694722">
    <property type="component" value="Unplaced"/>
</dbReference>
<dbReference type="AlphaFoldDB" id="A0A8D1D889"/>
<name>A0A8D1D889_PIG</name>
<proteinExistence type="predicted"/>
<accession>A0A8D1D889</accession>
<evidence type="ECO:0000313" key="2">
    <source>
        <dbReference type="Proteomes" id="UP000694722"/>
    </source>
</evidence>
<reference evidence="1" key="1">
    <citation type="submission" date="2025-08" db="UniProtKB">
        <authorList>
            <consortium name="Ensembl"/>
        </authorList>
    </citation>
    <scope>IDENTIFICATION</scope>
</reference>